<reference evidence="1 2" key="1">
    <citation type="submission" date="2018-11" db="EMBL/GenBank/DDBJ databases">
        <title>Micromonospora sp. PPF5-17, a new actinomycetes isolated from a hot spring soil.</title>
        <authorList>
            <person name="Thawai C."/>
        </authorList>
    </citation>
    <scope>NUCLEOTIDE SEQUENCE [LARGE SCALE GENOMIC DNA]</scope>
    <source>
        <strain evidence="1 2">PPF5-17</strain>
    </source>
</reference>
<evidence type="ECO:0000313" key="2">
    <source>
        <dbReference type="Proteomes" id="UP000280698"/>
    </source>
</evidence>
<dbReference type="Pfam" id="PF00300">
    <property type="entry name" value="His_Phos_1"/>
    <property type="match status" value="1"/>
</dbReference>
<dbReference type="Gene3D" id="3.40.50.1240">
    <property type="entry name" value="Phosphoglycerate mutase-like"/>
    <property type="match status" value="1"/>
</dbReference>
<dbReference type="SUPFAM" id="SSF53254">
    <property type="entry name" value="Phosphoglycerate mutase-like"/>
    <property type="match status" value="1"/>
</dbReference>
<sequence>MRDVVRVWCLRHGESENVTTGTAGMLPLAPLTVEGHRQAAAAAERLAGEPLTAVWCSEALRARQTAAHLRDRFDLPVHTLPGLNEVGIGSKEGATDAATRRRTAEVLHSWVVDGNLDDRVADGENGHQVRERVTDAFAQIALAASGGTVAVVGHVASLTVGLGLLCGLGRHVWGAPLPHATPFLVAQEAGIWRCVSWPGVVDEPMVG</sequence>
<comment type="caution">
    <text evidence="1">The sequence shown here is derived from an EMBL/GenBank/DDBJ whole genome shotgun (WGS) entry which is preliminary data.</text>
</comment>
<dbReference type="SMART" id="SM00855">
    <property type="entry name" value="PGAM"/>
    <property type="match status" value="1"/>
</dbReference>
<dbReference type="RefSeq" id="WP_123242358.1">
    <property type="nucleotide sequence ID" value="NZ_JAAHBY010000059.1"/>
</dbReference>
<organism evidence="1 2">
    <name type="scientific">Micromonospora solifontis</name>
    <dbReference type="NCBI Taxonomy" id="2487138"/>
    <lineage>
        <taxon>Bacteria</taxon>
        <taxon>Bacillati</taxon>
        <taxon>Actinomycetota</taxon>
        <taxon>Actinomycetes</taxon>
        <taxon>Micromonosporales</taxon>
        <taxon>Micromonosporaceae</taxon>
        <taxon>Micromonospora</taxon>
    </lineage>
</organism>
<dbReference type="InterPro" id="IPR029033">
    <property type="entry name" value="His_PPase_superfam"/>
</dbReference>
<dbReference type="EMBL" id="RJLN01000059">
    <property type="protein sequence ID" value="RNL96361.1"/>
    <property type="molecule type" value="Genomic_DNA"/>
</dbReference>
<proteinExistence type="predicted"/>
<dbReference type="InterPro" id="IPR013078">
    <property type="entry name" value="His_Pase_superF_clade-1"/>
</dbReference>
<dbReference type="Proteomes" id="UP000280698">
    <property type="component" value="Unassembled WGS sequence"/>
</dbReference>
<dbReference type="InterPro" id="IPR050275">
    <property type="entry name" value="PGM_Phosphatase"/>
</dbReference>
<protein>
    <submittedName>
        <fullName evidence="1">Histidine phosphatase family protein</fullName>
    </submittedName>
</protein>
<accession>A0ABX9WCX9</accession>
<evidence type="ECO:0000313" key="1">
    <source>
        <dbReference type="EMBL" id="RNL96361.1"/>
    </source>
</evidence>
<gene>
    <name evidence="1" type="ORF">EFE23_19390</name>
</gene>
<keyword evidence="2" id="KW-1185">Reference proteome</keyword>
<name>A0ABX9WCX9_9ACTN</name>
<dbReference type="CDD" id="cd07067">
    <property type="entry name" value="HP_PGM_like"/>
    <property type="match status" value="1"/>
</dbReference>
<dbReference type="PANTHER" id="PTHR48100:SF1">
    <property type="entry name" value="HISTIDINE PHOSPHATASE FAMILY PROTEIN-RELATED"/>
    <property type="match status" value="1"/>
</dbReference>
<dbReference type="PANTHER" id="PTHR48100">
    <property type="entry name" value="BROAD-SPECIFICITY PHOSPHATASE YOR283W-RELATED"/>
    <property type="match status" value="1"/>
</dbReference>